<evidence type="ECO:0000313" key="5">
    <source>
        <dbReference type="Proteomes" id="UP001500842"/>
    </source>
</evidence>
<dbReference type="Proteomes" id="UP001500842">
    <property type="component" value="Unassembled WGS sequence"/>
</dbReference>
<evidence type="ECO:0000256" key="1">
    <source>
        <dbReference type="ARBA" id="ARBA00022801"/>
    </source>
</evidence>
<gene>
    <name evidence="4" type="ORF">GCM10009788_49730</name>
</gene>
<dbReference type="InterPro" id="IPR013094">
    <property type="entry name" value="AB_hydrolase_3"/>
</dbReference>
<dbReference type="PANTHER" id="PTHR48081">
    <property type="entry name" value="AB HYDROLASE SUPERFAMILY PROTEIN C4A8.06C"/>
    <property type="match status" value="1"/>
</dbReference>
<evidence type="ECO:0000313" key="4">
    <source>
        <dbReference type="EMBL" id="GAA1541036.1"/>
    </source>
</evidence>
<keyword evidence="5" id="KW-1185">Reference proteome</keyword>
<feature type="domain" description="Alpha/beta hydrolase fold-3" evidence="3">
    <location>
        <begin position="53"/>
        <end position="249"/>
    </location>
</feature>
<feature type="region of interest" description="Disordered" evidence="2">
    <location>
        <begin position="287"/>
        <end position="307"/>
    </location>
</feature>
<proteinExistence type="predicted"/>
<evidence type="ECO:0000256" key="2">
    <source>
        <dbReference type="SAM" id="MobiDB-lite"/>
    </source>
</evidence>
<sequence>MVSLSPAEARERVVAGNRLCAAGPDVAVSDHAPGDGPPVAVRVYEGAETTATLVYAHGGGWVTGDLDYSDELCRFLARDAGLRVVSVDYRLAPEHPFPAPLEDLAGAWRWANTEYDGPLGLGGDSAGGNLAAAVALRGESAAFLLLLYPVLGLPDGTPSYRSRASAFPIGAADMRWFFTHYLAGAVPAEPTADLAPLHATDLGMMPPTHMVLAGHDPLHDEGAAFAAGLRAARVAVTLVEHPELCHGFLRFTSASAAARAARSRIVEKMRRIAGPSPLRAKSTIAAYDSTARPGGPHPDAAITEECR</sequence>
<organism evidence="4 5">
    <name type="scientific">Nocardioides humi</name>
    <dbReference type="NCBI Taxonomy" id="449461"/>
    <lineage>
        <taxon>Bacteria</taxon>
        <taxon>Bacillati</taxon>
        <taxon>Actinomycetota</taxon>
        <taxon>Actinomycetes</taxon>
        <taxon>Propionibacteriales</taxon>
        <taxon>Nocardioidaceae</taxon>
        <taxon>Nocardioides</taxon>
    </lineage>
</organism>
<dbReference type="InterPro" id="IPR050300">
    <property type="entry name" value="GDXG_lipolytic_enzyme"/>
</dbReference>
<dbReference type="Pfam" id="PF07859">
    <property type="entry name" value="Abhydrolase_3"/>
    <property type="match status" value="1"/>
</dbReference>
<dbReference type="PANTHER" id="PTHR48081:SF8">
    <property type="entry name" value="ALPHA_BETA HYDROLASE FOLD-3 DOMAIN-CONTAINING PROTEIN-RELATED"/>
    <property type="match status" value="1"/>
</dbReference>
<keyword evidence="1" id="KW-0378">Hydrolase</keyword>
<protein>
    <recommendedName>
        <fullName evidence="3">Alpha/beta hydrolase fold-3 domain-containing protein</fullName>
    </recommendedName>
</protein>
<comment type="caution">
    <text evidence="4">The sequence shown here is derived from an EMBL/GenBank/DDBJ whole genome shotgun (WGS) entry which is preliminary data.</text>
</comment>
<dbReference type="Gene3D" id="3.40.50.1820">
    <property type="entry name" value="alpha/beta hydrolase"/>
    <property type="match status" value="1"/>
</dbReference>
<evidence type="ECO:0000259" key="3">
    <source>
        <dbReference type="Pfam" id="PF07859"/>
    </source>
</evidence>
<accession>A0ABN2BKI1</accession>
<dbReference type="SUPFAM" id="SSF53474">
    <property type="entry name" value="alpha/beta-Hydrolases"/>
    <property type="match status" value="1"/>
</dbReference>
<dbReference type="EMBL" id="BAAAOR010000038">
    <property type="protein sequence ID" value="GAA1541036.1"/>
    <property type="molecule type" value="Genomic_DNA"/>
</dbReference>
<dbReference type="InterPro" id="IPR029058">
    <property type="entry name" value="AB_hydrolase_fold"/>
</dbReference>
<reference evidence="4 5" key="1">
    <citation type="journal article" date="2019" name="Int. J. Syst. Evol. Microbiol.">
        <title>The Global Catalogue of Microorganisms (GCM) 10K type strain sequencing project: providing services to taxonomists for standard genome sequencing and annotation.</title>
        <authorList>
            <consortium name="The Broad Institute Genomics Platform"/>
            <consortium name="The Broad Institute Genome Sequencing Center for Infectious Disease"/>
            <person name="Wu L."/>
            <person name="Ma J."/>
        </authorList>
    </citation>
    <scope>NUCLEOTIDE SEQUENCE [LARGE SCALE GENOMIC DNA]</scope>
    <source>
        <strain evidence="4 5">JCM 14942</strain>
    </source>
</reference>
<name>A0ABN2BKI1_9ACTN</name>